<organism evidence="2 3">
    <name type="scientific">Symbiodinium natans</name>
    <dbReference type="NCBI Taxonomy" id="878477"/>
    <lineage>
        <taxon>Eukaryota</taxon>
        <taxon>Sar</taxon>
        <taxon>Alveolata</taxon>
        <taxon>Dinophyceae</taxon>
        <taxon>Suessiales</taxon>
        <taxon>Symbiodiniaceae</taxon>
        <taxon>Symbiodinium</taxon>
    </lineage>
</organism>
<dbReference type="Proteomes" id="UP000604046">
    <property type="component" value="Unassembled WGS sequence"/>
</dbReference>
<gene>
    <name evidence="2" type="ORF">SNAT2548_LOCUS29576</name>
</gene>
<feature type="compositionally biased region" description="Basic and acidic residues" evidence="1">
    <location>
        <begin position="196"/>
        <end position="208"/>
    </location>
</feature>
<proteinExistence type="predicted"/>
<protein>
    <submittedName>
        <fullName evidence="2">Uncharacterized protein</fullName>
    </submittedName>
</protein>
<comment type="caution">
    <text evidence="2">The sequence shown here is derived from an EMBL/GenBank/DDBJ whole genome shotgun (WGS) entry which is preliminary data.</text>
</comment>
<dbReference type="AlphaFoldDB" id="A0A812TIB2"/>
<sequence length="300" mass="32993">MAEISSEPVLKALLHQDFLPADFKTPMAWSSGVASLDFGGAAPGRVLGSAENAEDVSRSEHCLGQGQAGGSPAGYKALTRYVQIFGSGFSHLLTHLLTLFDNSEHVGRERTGAEAVLPEPGGSVTAAGQGLDRELPLLLSPLAPEPPSLLASKMKRPARTADLVDHMRVWKSDRDVKKRQRVSESMKFLLAQEATQTKKEEAKTELDGRSSAQPAYSDRDALERSANFTLNLMWILFLQTAPLSRPARTADLVGHMRIWKSDRDVKKRQRVSESMKFLLAQEATQTKKEARAKRKEAMKD</sequence>
<evidence type="ECO:0000313" key="2">
    <source>
        <dbReference type="EMBL" id="CAE7528126.1"/>
    </source>
</evidence>
<evidence type="ECO:0000256" key="1">
    <source>
        <dbReference type="SAM" id="MobiDB-lite"/>
    </source>
</evidence>
<reference evidence="2" key="1">
    <citation type="submission" date="2021-02" db="EMBL/GenBank/DDBJ databases">
        <authorList>
            <person name="Dougan E. K."/>
            <person name="Rhodes N."/>
            <person name="Thang M."/>
            <person name="Chan C."/>
        </authorList>
    </citation>
    <scope>NUCLEOTIDE SEQUENCE</scope>
</reference>
<accession>A0A812TIB2</accession>
<name>A0A812TIB2_9DINO</name>
<feature type="region of interest" description="Disordered" evidence="1">
    <location>
        <begin position="195"/>
        <end position="218"/>
    </location>
</feature>
<dbReference type="EMBL" id="CAJNDS010002567">
    <property type="protein sequence ID" value="CAE7528126.1"/>
    <property type="molecule type" value="Genomic_DNA"/>
</dbReference>
<keyword evidence="3" id="KW-1185">Reference proteome</keyword>
<evidence type="ECO:0000313" key="3">
    <source>
        <dbReference type="Proteomes" id="UP000604046"/>
    </source>
</evidence>